<evidence type="ECO:0000256" key="2">
    <source>
        <dbReference type="SAM" id="Phobius"/>
    </source>
</evidence>
<evidence type="ECO:0000313" key="6">
    <source>
        <dbReference type="Proteomes" id="UP000249757"/>
    </source>
</evidence>
<proteinExistence type="predicted"/>
<feature type="transmembrane region" description="Helical" evidence="2">
    <location>
        <begin position="43"/>
        <end position="67"/>
    </location>
</feature>
<accession>A0A834SCL4</accession>
<dbReference type="Proteomes" id="UP000245464">
    <property type="component" value="Chromosome 1"/>
</dbReference>
<reference evidence="3 5" key="1">
    <citation type="journal article" date="2018" name="BMC Genomics">
        <title>Comparative genomics of the wheat fungal pathogen Pyrenophora tritici-repentis reveals chromosomal variations and genome plasticity.</title>
        <authorList>
            <person name="Moolhuijzen P."/>
            <person name="See P.T."/>
            <person name="Hane J.K."/>
            <person name="Shi G."/>
            <person name="Liu Z."/>
            <person name="Oliver R.P."/>
            <person name="Moffat C.S."/>
        </authorList>
    </citation>
    <scope>NUCLEOTIDE SEQUENCE [LARGE SCALE GENOMIC DNA]</scope>
    <source>
        <strain evidence="3">M4</strain>
    </source>
</reference>
<sequence length="85" mass="9008">MPSPSTPPTPTPPLNPTLDIEKLPSNIPSTTPPGPAPDGGPTAWLNCAGAFCIFFCCLGFTSCFGVLQEYYSTHQLRDHSMNAIA</sequence>
<evidence type="ECO:0000313" key="3">
    <source>
        <dbReference type="EMBL" id="KAF7579494.1"/>
    </source>
</evidence>
<evidence type="ECO:0000313" key="5">
    <source>
        <dbReference type="Proteomes" id="UP000245464"/>
    </source>
</evidence>
<dbReference type="EMBL" id="NQIK02000001">
    <property type="protein sequence ID" value="KAF7579494.1"/>
    <property type="molecule type" value="Genomic_DNA"/>
</dbReference>
<evidence type="ECO:0000256" key="1">
    <source>
        <dbReference type="SAM" id="MobiDB-lite"/>
    </source>
</evidence>
<protein>
    <submittedName>
        <fullName evidence="3">Uncharacterized protein</fullName>
    </submittedName>
</protein>
<reference evidence="4" key="2">
    <citation type="submission" date="2021-05" db="EMBL/GenBank/DDBJ databases">
        <authorList>
            <person name="Moolhuijzen P.M."/>
            <person name="Moffat C.S."/>
        </authorList>
    </citation>
    <scope>NUCLEOTIDE SEQUENCE</scope>
    <source>
        <strain evidence="4">86-124</strain>
    </source>
</reference>
<keyword evidence="2" id="KW-0472">Membrane</keyword>
<keyword evidence="2" id="KW-1133">Transmembrane helix</keyword>
<gene>
    <name evidence="4" type="ORF">Ptr86124_012867</name>
    <name evidence="3" type="ORF">PtrM4_037340</name>
</gene>
<feature type="compositionally biased region" description="Pro residues" evidence="1">
    <location>
        <begin position="1"/>
        <end position="15"/>
    </location>
</feature>
<organism evidence="3 5">
    <name type="scientific">Pyrenophora tritici-repentis</name>
    <dbReference type="NCBI Taxonomy" id="45151"/>
    <lineage>
        <taxon>Eukaryota</taxon>
        <taxon>Fungi</taxon>
        <taxon>Dikarya</taxon>
        <taxon>Ascomycota</taxon>
        <taxon>Pezizomycotina</taxon>
        <taxon>Dothideomycetes</taxon>
        <taxon>Pleosporomycetidae</taxon>
        <taxon>Pleosporales</taxon>
        <taxon>Pleosporineae</taxon>
        <taxon>Pleosporaceae</taxon>
        <taxon>Pyrenophora</taxon>
    </lineage>
</organism>
<comment type="caution">
    <text evidence="3">The sequence shown here is derived from an EMBL/GenBank/DDBJ whole genome shotgun (WGS) entry which is preliminary data.</text>
</comment>
<name>A0A834SCL4_9PLEO</name>
<reference evidence="6" key="4">
    <citation type="journal article" date="2022" name="Microb. Genom.">
        <title>A global pangenome for the wheat fungal pathogen Pyrenophora tritici-repentis and prediction of effector protein structural homology.</title>
        <authorList>
            <person name="Moolhuijzen P.M."/>
            <person name="See P.T."/>
            <person name="Shi G."/>
            <person name="Powell H.R."/>
            <person name="Cockram J."/>
            <person name="Jorgensen L.N."/>
            <person name="Benslimane H."/>
            <person name="Strelkov S.E."/>
            <person name="Turner J."/>
            <person name="Liu Z."/>
            <person name="Moffat C.S."/>
        </authorList>
    </citation>
    <scope>NUCLEOTIDE SEQUENCE [LARGE SCALE GENOMIC DNA]</scope>
</reference>
<dbReference type="EMBL" id="NRDI02000028">
    <property type="protein sequence ID" value="KAI1508146.1"/>
    <property type="molecule type" value="Genomic_DNA"/>
</dbReference>
<keyword evidence="6" id="KW-1185">Reference proteome</keyword>
<evidence type="ECO:0000313" key="4">
    <source>
        <dbReference type="EMBL" id="KAI1508146.1"/>
    </source>
</evidence>
<dbReference type="AlphaFoldDB" id="A0A834SCL4"/>
<dbReference type="Proteomes" id="UP000249757">
    <property type="component" value="Unassembled WGS sequence"/>
</dbReference>
<reference evidence="4" key="3">
    <citation type="journal article" date="2022" name="bioRxiv">
        <title>A global pangenome for the wheat fungal pathogen Pyrenophora tritici-repentis and prediction of effector protein structural homology.</title>
        <authorList>
            <person name="Moolhuijzen P."/>
            <person name="See P.T."/>
            <person name="Shi G."/>
            <person name="Powell H.R."/>
            <person name="Cockram J."/>
            <person name="Jorgensen L.N."/>
            <person name="Benslimane H."/>
            <person name="Strelkov S.E."/>
            <person name="Turner J."/>
            <person name="Liu Z."/>
            <person name="Moffat C.S."/>
        </authorList>
    </citation>
    <scope>NUCLEOTIDE SEQUENCE</scope>
    <source>
        <strain evidence="4">86-124</strain>
    </source>
</reference>
<feature type="region of interest" description="Disordered" evidence="1">
    <location>
        <begin position="1"/>
        <end position="39"/>
    </location>
</feature>
<keyword evidence="2" id="KW-0812">Transmembrane</keyword>